<accession>A0A1G5J1C3</accession>
<name>A0A1G5J1C3_9FIRM</name>
<evidence type="ECO:0000313" key="2">
    <source>
        <dbReference type="EMBL" id="SCY81964.1"/>
    </source>
</evidence>
<dbReference type="SUPFAM" id="SSF55729">
    <property type="entry name" value="Acyl-CoA N-acyltransferases (Nat)"/>
    <property type="match status" value="1"/>
</dbReference>
<proteinExistence type="predicted"/>
<reference evidence="2 3" key="1">
    <citation type="submission" date="2016-10" db="EMBL/GenBank/DDBJ databases">
        <authorList>
            <person name="de Groot N.N."/>
        </authorList>
    </citation>
    <scope>NUCLEOTIDE SEQUENCE [LARGE SCALE GENOMIC DNA]</scope>
    <source>
        <strain evidence="2 3">DSM 18978</strain>
    </source>
</reference>
<dbReference type="PROSITE" id="PS51186">
    <property type="entry name" value="GNAT"/>
    <property type="match status" value="1"/>
</dbReference>
<dbReference type="GO" id="GO:0034069">
    <property type="term" value="F:aminoglycoside N-acetyltransferase activity"/>
    <property type="evidence" value="ECO:0007669"/>
    <property type="project" value="TreeGrafter"/>
</dbReference>
<evidence type="ECO:0000313" key="3">
    <source>
        <dbReference type="Proteomes" id="UP000198636"/>
    </source>
</evidence>
<dbReference type="Pfam" id="PF13527">
    <property type="entry name" value="Acetyltransf_9"/>
    <property type="match status" value="1"/>
</dbReference>
<dbReference type="InterPro" id="IPR041380">
    <property type="entry name" value="Acetyltransf_17"/>
</dbReference>
<keyword evidence="2" id="KW-0808">Transferase</keyword>
<dbReference type="PANTHER" id="PTHR37817:SF1">
    <property type="entry name" value="N-ACETYLTRANSFERASE EIS"/>
    <property type="match status" value="1"/>
</dbReference>
<sequence>MFEIRRITTEEMDDAIKLSEYSFKYKLKDEEREKKTSFMEDHIIFGVFDDQEMIAKTHVIPLYVLINNKEHTMGGIASVSTYPEYRRKGIVNRLINLSIETMKEEGHILSYLHPFDINFYRKYGYELISNLKKTTILNKDLSYYKGIEGKVERKKGLDGLSTVNEIYTKYITKYNGMLIRSEKWWRDNQYDGEHIPAIYYNEDNEPKGYLFYKIIENKMEVKEYIYLDEDSRRGLWNFIANHDSMIEEVEVITADDEQMAFLFNNPAAKIQLVPYFMARIVLVKEFLERYIDFSRLDRELVLGLKDQWATWNNGIYTISSNGVSFESVNKEALEDQLHKSKALYMDINTLTVIALGFQKPDFMYECRKISGDTNTLELLKSLLSKKYCSYLDYF</sequence>
<dbReference type="STRING" id="1120976.SAMN03080606_02603"/>
<dbReference type="InterPro" id="IPR051554">
    <property type="entry name" value="Acetyltransferase_Eis"/>
</dbReference>
<dbReference type="Gene3D" id="3.40.630.30">
    <property type="match status" value="2"/>
</dbReference>
<dbReference type="InterPro" id="IPR036527">
    <property type="entry name" value="SCP2_sterol-bd_dom_sf"/>
</dbReference>
<dbReference type="InterPro" id="IPR016181">
    <property type="entry name" value="Acyl_CoA_acyltransferase"/>
</dbReference>
<dbReference type="SUPFAM" id="SSF55718">
    <property type="entry name" value="SCP-like"/>
    <property type="match status" value="1"/>
</dbReference>
<dbReference type="Proteomes" id="UP000198636">
    <property type="component" value="Unassembled WGS sequence"/>
</dbReference>
<feature type="domain" description="N-acetyltransferase" evidence="1">
    <location>
        <begin position="2"/>
        <end position="148"/>
    </location>
</feature>
<dbReference type="RefSeq" id="WP_091544137.1">
    <property type="nucleotide sequence ID" value="NZ_FMUS01000017.1"/>
</dbReference>
<evidence type="ECO:0000259" key="1">
    <source>
        <dbReference type="PROSITE" id="PS51186"/>
    </source>
</evidence>
<keyword evidence="3" id="KW-1185">Reference proteome</keyword>
<dbReference type="GO" id="GO:0030649">
    <property type="term" value="P:aminoglycoside antibiotic catabolic process"/>
    <property type="evidence" value="ECO:0007669"/>
    <property type="project" value="TreeGrafter"/>
</dbReference>
<dbReference type="PANTHER" id="PTHR37817">
    <property type="entry name" value="N-ACETYLTRANSFERASE EIS"/>
    <property type="match status" value="1"/>
</dbReference>
<dbReference type="InterPro" id="IPR000182">
    <property type="entry name" value="GNAT_dom"/>
</dbReference>
<protein>
    <submittedName>
        <fullName evidence="2">Predicted acetyltransferase</fullName>
    </submittedName>
</protein>
<dbReference type="CDD" id="cd04301">
    <property type="entry name" value="NAT_SF"/>
    <property type="match status" value="1"/>
</dbReference>
<dbReference type="Pfam" id="PF13530">
    <property type="entry name" value="SCP2_2"/>
    <property type="match status" value="1"/>
</dbReference>
<gene>
    <name evidence="2" type="ORF">SAMN03080606_02603</name>
</gene>
<dbReference type="Gene3D" id="3.30.1050.10">
    <property type="entry name" value="SCP2 sterol-binding domain"/>
    <property type="match status" value="1"/>
</dbReference>
<dbReference type="InterPro" id="IPR025559">
    <property type="entry name" value="Eis_dom"/>
</dbReference>
<dbReference type="OrthoDB" id="9768284at2"/>
<organism evidence="2 3">
    <name type="scientific">Alkaliphilus peptidifermentans DSM 18978</name>
    <dbReference type="NCBI Taxonomy" id="1120976"/>
    <lineage>
        <taxon>Bacteria</taxon>
        <taxon>Bacillati</taxon>
        <taxon>Bacillota</taxon>
        <taxon>Clostridia</taxon>
        <taxon>Peptostreptococcales</taxon>
        <taxon>Natronincolaceae</taxon>
        <taxon>Alkaliphilus</taxon>
    </lineage>
</organism>
<dbReference type="Pfam" id="PF17668">
    <property type="entry name" value="Acetyltransf_17"/>
    <property type="match status" value="1"/>
</dbReference>
<dbReference type="EMBL" id="FMUS01000017">
    <property type="protein sequence ID" value="SCY81964.1"/>
    <property type="molecule type" value="Genomic_DNA"/>
</dbReference>
<dbReference type="AlphaFoldDB" id="A0A1G5J1C3"/>